<dbReference type="AlphaFoldDB" id="A0A448WYU1"/>
<dbReference type="EMBL" id="CAAALY010062514">
    <property type="protein sequence ID" value="VEL23546.1"/>
    <property type="molecule type" value="Genomic_DNA"/>
</dbReference>
<protein>
    <submittedName>
        <fullName evidence="1">Uncharacterized protein</fullName>
    </submittedName>
</protein>
<comment type="caution">
    <text evidence="1">The sequence shown here is derived from an EMBL/GenBank/DDBJ whole genome shotgun (WGS) entry which is preliminary data.</text>
</comment>
<dbReference type="Proteomes" id="UP000784294">
    <property type="component" value="Unassembled WGS sequence"/>
</dbReference>
<accession>A0A448WYU1</accession>
<sequence length="83" mass="9245">MFHQFTSSGDGQLYRFQNKQPASFHPNTLACHGRHKGLRICISTLPPDRPLLRRCRLQPDSDSAGLFVQSTAQTAAELFEASS</sequence>
<reference evidence="1" key="1">
    <citation type="submission" date="2018-11" db="EMBL/GenBank/DDBJ databases">
        <authorList>
            <consortium name="Pathogen Informatics"/>
        </authorList>
    </citation>
    <scope>NUCLEOTIDE SEQUENCE</scope>
</reference>
<evidence type="ECO:0000313" key="1">
    <source>
        <dbReference type="EMBL" id="VEL23546.1"/>
    </source>
</evidence>
<keyword evidence="2" id="KW-1185">Reference proteome</keyword>
<evidence type="ECO:0000313" key="2">
    <source>
        <dbReference type="Proteomes" id="UP000784294"/>
    </source>
</evidence>
<organism evidence="1 2">
    <name type="scientific">Protopolystoma xenopodis</name>
    <dbReference type="NCBI Taxonomy" id="117903"/>
    <lineage>
        <taxon>Eukaryota</taxon>
        <taxon>Metazoa</taxon>
        <taxon>Spiralia</taxon>
        <taxon>Lophotrochozoa</taxon>
        <taxon>Platyhelminthes</taxon>
        <taxon>Monogenea</taxon>
        <taxon>Polyopisthocotylea</taxon>
        <taxon>Polystomatidea</taxon>
        <taxon>Polystomatidae</taxon>
        <taxon>Protopolystoma</taxon>
    </lineage>
</organism>
<name>A0A448WYU1_9PLAT</name>
<gene>
    <name evidence="1" type="ORF">PXEA_LOCUS16986</name>
</gene>
<proteinExistence type="predicted"/>